<proteinExistence type="inferred from homology"/>
<dbReference type="PANTHER" id="PTHR43477:SF1">
    <property type="entry name" value="DIHYDROANTICAPSIN 7-DEHYDROGENASE"/>
    <property type="match status" value="1"/>
</dbReference>
<dbReference type="PRINTS" id="PR00081">
    <property type="entry name" value="GDHRDH"/>
</dbReference>
<keyword evidence="2" id="KW-0560">Oxidoreductase</keyword>
<dbReference type="FunFam" id="3.40.50.720:FF:000084">
    <property type="entry name" value="Short-chain dehydrogenase reductase"/>
    <property type="match status" value="1"/>
</dbReference>
<dbReference type="Pfam" id="PF13561">
    <property type="entry name" value="adh_short_C2"/>
    <property type="match status" value="1"/>
</dbReference>
<dbReference type="Proteomes" id="UP000309215">
    <property type="component" value="Unassembled WGS sequence"/>
</dbReference>
<comment type="similarity">
    <text evidence="1">Belongs to the short-chain dehydrogenases/reductases (SDR) family.</text>
</comment>
<dbReference type="InterPro" id="IPR057326">
    <property type="entry name" value="KR_dom"/>
</dbReference>
<evidence type="ECO:0000256" key="2">
    <source>
        <dbReference type="ARBA" id="ARBA00023002"/>
    </source>
</evidence>
<reference evidence="4 5" key="1">
    <citation type="submission" date="2019-04" db="EMBL/GenBank/DDBJ databases">
        <authorList>
            <person name="Li Y."/>
            <person name="Wang J."/>
        </authorList>
    </citation>
    <scope>NUCLEOTIDE SEQUENCE [LARGE SCALE GENOMIC DNA]</scope>
    <source>
        <strain evidence="4 5">DSM 14668</strain>
    </source>
</reference>
<feature type="domain" description="Ketoreductase" evidence="3">
    <location>
        <begin position="7"/>
        <end position="181"/>
    </location>
</feature>
<dbReference type="SMART" id="SM00822">
    <property type="entry name" value="PKS_KR"/>
    <property type="match status" value="1"/>
</dbReference>
<dbReference type="Gene3D" id="3.40.50.720">
    <property type="entry name" value="NAD(P)-binding Rossmann-like Domain"/>
    <property type="match status" value="1"/>
</dbReference>
<sequence length="249" mass="25651">MGKLQNKVVLVTGGTTGIGLAAARLFAAEGAKVTVTGSNPQTIEAARKELSGIAEVVASDAGSSADIAALAARFAAEGKGVDVLFLNAGVAKFGPITSLDEAAFDDSFRINVRGPWLYIKHFAPILRRGGAIVVNSSINNQLGMPGSSVYAASKAAVRSIVRVAAAELAEAGIRVNAVSPGPIETPLHTKLGFPEEARKGFAQGLIAQIPMRRFGTADEVAKAALFLASDDASFMTGEEIVLDGGMTRV</sequence>
<dbReference type="SUPFAM" id="SSF51735">
    <property type="entry name" value="NAD(P)-binding Rossmann-fold domains"/>
    <property type="match status" value="1"/>
</dbReference>
<protein>
    <submittedName>
        <fullName evidence="4">SDR family oxidoreductase</fullName>
    </submittedName>
</protein>
<dbReference type="InterPro" id="IPR036291">
    <property type="entry name" value="NAD(P)-bd_dom_sf"/>
</dbReference>
<dbReference type="RefSeq" id="WP_136934745.1">
    <property type="nucleotide sequence ID" value="NZ_SSMQ01000070.1"/>
</dbReference>
<gene>
    <name evidence="4" type="ORF">E8A74_41875</name>
</gene>
<dbReference type="CDD" id="cd05233">
    <property type="entry name" value="SDR_c"/>
    <property type="match status" value="1"/>
</dbReference>
<evidence type="ECO:0000256" key="1">
    <source>
        <dbReference type="ARBA" id="ARBA00006484"/>
    </source>
</evidence>
<organism evidence="4 5">
    <name type="scientific">Polyangium fumosum</name>
    <dbReference type="NCBI Taxonomy" id="889272"/>
    <lineage>
        <taxon>Bacteria</taxon>
        <taxon>Pseudomonadati</taxon>
        <taxon>Myxococcota</taxon>
        <taxon>Polyangia</taxon>
        <taxon>Polyangiales</taxon>
        <taxon>Polyangiaceae</taxon>
        <taxon>Polyangium</taxon>
    </lineage>
</organism>
<keyword evidence="5" id="KW-1185">Reference proteome</keyword>
<evidence type="ECO:0000313" key="5">
    <source>
        <dbReference type="Proteomes" id="UP000309215"/>
    </source>
</evidence>
<dbReference type="PRINTS" id="PR00080">
    <property type="entry name" value="SDRFAMILY"/>
</dbReference>
<dbReference type="AlphaFoldDB" id="A0A4U1IV97"/>
<dbReference type="InterPro" id="IPR020904">
    <property type="entry name" value="Sc_DH/Rdtase_CS"/>
</dbReference>
<dbReference type="OrthoDB" id="9803628at2"/>
<dbReference type="GO" id="GO:0016491">
    <property type="term" value="F:oxidoreductase activity"/>
    <property type="evidence" value="ECO:0007669"/>
    <property type="project" value="UniProtKB-KW"/>
</dbReference>
<dbReference type="PANTHER" id="PTHR43477">
    <property type="entry name" value="DIHYDROANTICAPSIN 7-DEHYDROGENASE"/>
    <property type="match status" value="1"/>
</dbReference>
<dbReference type="PROSITE" id="PS00061">
    <property type="entry name" value="ADH_SHORT"/>
    <property type="match status" value="1"/>
</dbReference>
<evidence type="ECO:0000259" key="3">
    <source>
        <dbReference type="SMART" id="SM00822"/>
    </source>
</evidence>
<comment type="caution">
    <text evidence="4">The sequence shown here is derived from an EMBL/GenBank/DDBJ whole genome shotgun (WGS) entry which is preliminary data.</text>
</comment>
<dbReference type="InterPro" id="IPR051122">
    <property type="entry name" value="SDR_DHRS6-like"/>
</dbReference>
<dbReference type="InterPro" id="IPR002347">
    <property type="entry name" value="SDR_fam"/>
</dbReference>
<evidence type="ECO:0000313" key="4">
    <source>
        <dbReference type="EMBL" id="TKC98324.1"/>
    </source>
</evidence>
<name>A0A4U1IV97_9BACT</name>
<accession>A0A4U1IV97</accession>
<dbReference type="EMBL" id="SSMQ01000070">
    <property type="protein sequence ID" value="TKC98324.1"/>
    <property type="molecule type" value="Genomic_DNA"/>
</dbReference>